<accession>Q1GZE3</accession>
<sequence>MGALSQYALLQDGDKILALLLNTQYLCCKLRLQKVPDQDWYGNDDVEKETGDKPVMTLFSCEEGVLCGAMPFSYCPLRVLFMVLCKLRLQRTLGSAPV</sequence>
<name>Q1GZE3_METFK</name>
<dbReference type="STRING" id="265072.Mfla_2127"/>
<keyword evidence="2" id="KW-1185">Reference proteome</keyword>
<dbReference type="AlphaFoldDB" id="Q1GZE3"/>
<dbReference type="EMBL" id="CP000284">
    <property type="protein sequence ID" value="ABE50394.1"/>
    <property type="molecule type" value="Genomic_DNA"/>
</dbReference>
<dbReference type="Proteomes" id="UP000002440">
    <property type="component" value="Chromosome"/>
</dbReference>
<evidence type="ECO:0000313" key="1">
    <source>
        <dbReference type="EMBL" id="ABE50394.1"/>
    </source>
</evidence>
<evidence type="ECO:0000313" key="2">
    <source>
        <dbReference type="Proteomes" id="UP000002440"/>
    </source>
</evidence>
<dbReference type="KEGG" id="mfa:Mfla_2127"/>
<proteinExistence type="predicted"/>
<gene>
    <name evidence="1" type="ordered locus">Mfla_2127</name>
</gene>
<protein>
    <submittedName>
        <fullName evidence="1">Uncharacterized protein</fullName>
    </submittedName>
</protein>
<organism evidence="1 2">
    <name type="scientific">Methylobacillus flagellatus (strain ATCC 51484 / DSM 6875 / VKM B-1610 / KT)</name>
    <dbReference type="NCBI Taxonomy" id="265072"/>
    <lineage>
        <taxon>Bacteria</taxon>
        <taxon>Pseudomonadati</taxon>
        <taxon>Pseudomonadota</taxon>
        <taxon>Betaproteobacteria</taxon>
        <taxon>Nitrosomonadales</taxon>
        <taxon>Methylophilaceae</taxon>
        <taxon>Methylobacillus</taxon>
    </lineage>
</organism>
<reference evidence="1 2" key="1">
    <citation type="submission" date="2006-03" db="EMBL/GenBank/DDBJ databases">
        <title>Complete sequence of Methylobacillus flagellatus KT.</title>
        <authorList>
            <consortium name="US DOE Joint Genome Institute"/>
            <person name="Copeland A."/>
            <person name="Lucas S."/>
            <person name="Lapidus A."/>
            <person name="Barry K."/>
            <person name="Detter J.C."/>
            <person name="Glavina del Rio T."/>
            <person name="Hammon N."/>
            <person name="Israni S."/>
            <person name="Dalin E."/>
            <person name="Tice H."/>
            <person name="Pitluck S."/>
            <person name="Brettin T."/>
            <person name="Bruce D."/>
            <person name="Han C."/>
            <person name="Tapia R."/>
            <person name="Saunders E."/>
            <person name="Gilna P."/>
            <person name="Schmutz J."/>
            <person name="Larimer F."/>
            <person name="Land M."/>
            <person name="Kyrpides N."/>
            <person name="Anderson I."/>
            <person name="Richardson P."/>
        </authorList>
    </citation>
    <scope>NUCLEOTIDE SEQUENCE [LARGE SCALE GENOMIC DNA]</scope>
    <source>
        <strain evidence="2">KT / ATCC 51484 / DSM 6875</strain>
    </source>
</reference>
<dbReference type="HOGENOM" id="CLU_2330518_0_0_4"/>